<dbReference type="GO" id="GO:0015074">
    <property type="term" value="P:DNA integration"/>
    <property type="evidence" value="ECO:0007669"/>
    <property type="project" value="InterPro"/>
</dbReference>
<organism evidence="4 5">
    <name type="scientific">Mucor circinelloides f. circinelloides (strain 1006PhL)</name>
    <name type="common">Mucormycosis agent</name>
    <name type="synonym">Calyptromyces circinelloides</name>
    <dbReference type="NCBI Taxonomy" id="1220926"/>
    <lineage>
        <taxon>Eukaryota</taxon>
        <taxon>Fungi</taxon>
        <taxon>Fungi incertae sedis</taxon>
        <taxon>Mucoromycota</taxon>
        <taxon>Mucoromycotina</taxon>
        <taxon>Mucoromycetes</taxon>
        <taxon>Mucorales</taxon>
        <taxon>Mucorineae</taxon>
        <taxon>Mucoraceae</taxon>
        <taxon>Mucor</taxon>
    </lineage>
</organism>
<dbReference type="SUPFAM" id="SSF56349">
    <property type="entry name" value="DNA breaking-rejoining enzymes"/>
    <property type="match status" value="1"/>
</dbReference>
<dbReference type="VEuPathDB" id="FungiDB:HMPREF1544_04494"/>
<dbReference type="EMBL" id="KE123946">
    <property type="protein sequence ID" value="EPB88734.1"/>
    <property type="molecule type" value="Genomic_DNA"/>
</dbReference>
<proteinExistence type="predicted"/>
<sequence length="318" mass="36131">MATDFESDSQTDDRREGSTGNVDYTKLAHSILVADGTASVNNHNTNYIEDLQKMESNRMALIRKNQNQDFNAEITKYLEKAKSNTTTQKHYDQLWKQQWASWCHQQNYSAVEYNPSRVLEYLWQRKADAYSTLNTIRSAIASVFRVIHSKKKPPLASNQSIIDFFKAKQRHSPKLPNSHQETFDIQVITDDRILSWGPTFSLPLLDKLQIKALYLLTVTTMTYRDQPKFQRNHPKLGRVKGSETCPIEHTLFLTNQASPHEVTSSIKPSTAASWLQALMKDAGIDTTTFKAHSLRRSAASTKGFSKGVPISAVKQHAN</sequence>
<gene>
    <name evidence="4" type="ORF">HMPREF1544_04494</name>
</gene>
<dbReference type="PANTHER" id="PTHR35617:SF3">
    <property type="entry name" value="CORE-BINDING (CB) DOMAIN-CONTAINING PROTEIN"/>
    <property type="match status" value="1"/>
</dbReference>
<dbReference type="PANTHER" id="PTHR35617">
    <property type="entry name" value="PHAGE_INTEGRASE DOMAIN-CONTAINING PROTEIN"/>
    <property type="match status" value="1"/>
</dbReference>
<feature type="compositionally biased region" description="Acidic residues" evidence="3">
    <location>
        <begin position="1"/>
        <end position="10"/>
    </location>
</feature>
<dbReference type="Proteomes" id="UP000014254">
    <property type="component" value="Unassembled WGS sequence"/>
</dbReference>
<protein>
    <recommendedName>
        <fullName evidence="6">Tyr recombinase domain-containing protein</fullName>
    </recommendedName>
</protein>
<dbReference type="GO" id="GO:0003677">
    <property type="term" value="F:DNA binding"/>
    <property type="evidence" value="ECO:0007669"/>
    <property type="project" value="UniProtKB-KW"/>
</dbReference>
<evidence type="ECO:0000256" key="2">
    <source>
        <dbReference type="ARBA" id="ARBA00023172"/>
    </source>
</evidence>
<feature type="region of interest" description="Disordered" evidence="3">
    <location>
        <begin position="1"/>
        <end position="21"/>
    </location>
</feature>
<accession>S2JFR6</accession>
<evidence type="ECO:0008006" key="6">
    <source>
        <dbReference type="Google" id="ProtNLM"/>
    </source>
</evidence>
<evidence type="ECO:0000313" key="5">
    <source>
        <dbReference type="Proteomes" id="UP000014254"/>
    </source>
</evidence>
<reference evidence="5" key="1">
    <citation type="submission" date="2013-05" db="EMBL/GenBank/DDBJ databases">
        <title>The Genome sequence of Mucor circinelloides f. circinelloides 1006PhL.</title>
        <authorList>
            <consortium name="The Broad Institute Genomics Platform"/>
            <person name="Cuomo C."/>
            <person name="Earl A."/>
            <person name="Findley K."/>
            <person name="Lee S.C."/>
            <person name="Walker B."/>
            <person name="Young S."/>
            <person name="Zeng Q."/>
            <person name="Gargeya S."/>
            <person name="Fitzgerald M."/>
            <person name="Haas B."/>
            <person name="Abouelleil A."/>
            <person name="Allen A.W."/>
            <person name="Alvarado L."/>
            <person name="Arachchi H.M."/>
            <person name="Berlin A.M."/>
            <person name="Chapman S.B."/>
            <person name="Gainer-Dewar J."/>
            <person name="Goldberg J."/>
            <person name="Griggs A."/>
            <person name="Gujja S."/>
            <person name="Hansen M."/>
            <person name="Howarth C."/>
            <person name="Imamovic A."/>
            <person name="Ireland A."/>
            <person name="Larimer J."/>
            <person name="McCowan C."/>
            <person name="Murphy C."/>
            <person name="Pearson M."/>
            <person name="Poon T.W."/>
            <person name="Priest M."/>
            <person name="Roberts A."/>
            <person name="Saif S."/>
            <person name="Shea T."/>
            <person name="Sisk P."/>
            <person name="Sykes S."/>
            <person name="Wortman J."/>
            <person name="Nusbaum C."/>
            <person name="Birren B."/>
        </authorList>
    </citation>
    <scope>NUCLEOTIDE SEQUENCE [LARGE SCALE GENOMIC DNA]</scope>
    <source>
        <strain evidence="5">1006PhL</strain>
    </source>
</reference>
<dbReference type="eggNOG" id="ENOG502S4UE">
    <property type="taxonomic scope" value="Eukaryota"/>
</dbReference>
<dbReference type="GO" id="GO:0006310">
    <property type="term" value="P:DNA recombination"/>
    <property type="evidence" value="ECO:0007669"/>
    <property type="project" value="UniProtKB-KW"/>
</dbReference>
<keyword evidence="5" id="KW-1185">Reference proteome</keyword>
<dbReference type="InterPro" id="IPR010998">
    <property type="entry name" value="Integrase_recombinase_N"/>
</dbReference>
<dbReference type="OMA" id="IARWIRT"/>
<name>S2JFR6_MUCC1</name>
<dbReference type="InterPro" id="IPR013762">
    <property type="entry name" value="Integrase-like_cat_sf"/>
</dbReference>
<dbReference type="OrthoDB" id="2287509at2759"/>
<dbReference type="SUPFAM" id="SSF47823">
    <property type="entry name" value="lambda integrase-like, N-terminal domain"/>
    <property type="match status" value="1"/>
</dbReference>
<dbReference type="Gene3D" id="1.10.443.10">
    <property type="entry name" value="Intergrase catalytic core"/>
    <property type="match status" value="1"/>
</dbReference>
<dbReference type="AlphaFoldDB" id="S2JFR6"/>
<evidence type="ECO:0000313" key="4">
    <source>
        <dbReference type="EMBL" id="EPB88734.1"/>
    </source>
</evidence>
<keyword evidence="2" id="KW-0233">DNA recombination</keyword>
<dbReference type="InParanoid" id="S2JFR6"/>
<dbReference type="STRING" id="1220926.S2JFR6"/>
<dbReference type="InterPro" id="IPR011010">
    <property type="entry name" value="DNA_brk_join_enz"/>
</dbReference>
<evidence type="ECO:0000256" key="3">
    <source>
        <dbReference type="SAM" id="MobiDB-lite"/>
    </source>
</evidence>
<keyword evidence="1" id="KW-0238">DNA-binding</keyword>
<evidence type="ECO:0000256" key="1">
    <source>
        <dbReference type="ARBA" id="ARBA00023125"/>
    </source>
</evidence>
<dbReference type="Gene3D" id="1.10.150.130">
    <property type="match status" value="1"/>
</dbReference>